<comment type="caution">
    <text evidence="1">The sequence shown here is derived from an EMBL/GenBank/DDBJ whole genome shotgun (WGS) entry which is preliminary data.</text>
</comment>
<gene>
    <name evidence="1" type="ORF">ALECFALPRED_004127</name>
</gene>
<accession>A0A8H3FWL4</accession>
<protein>
    <submittedName>
        <fullName evidence="1">Uncharacterized protein</fullName>
    </submittedName>
</protein>
<reference evidence="1" key="1">
    <citation type="submission" date="2021-03" db="EMBL/GenBank/DDBJ databases">
        <authorList>
            <person name="Tagirdzhanova G."/>
        </authorList>
    </citation>
    <scope>NUCLEOTIDE SEQUENCE</scope>
</reference>
<sequence>MSDLDYITTLAIMEDLTITLQRDDAWDMVQRLETGILEEKERRRKDVTILQQSNTGTLANVSQEADEDRFGLLARQNVARNRARADHGKARWIWRFRSGVGVLGVEDPDAGEVMASVDRLKQLVWIGSPLPHDPASVTKVRIEHSK</sequence>
<dbReference type="EMBL" id="CAJPDR010000255">
    <property type="protein sequence ID" value="CAF9928731.1"/>
    <property type="molecule type" value="Genomic_DNA"/>
</dbReference>
<dbReference type="AlphaFoldDB" id="A0A8H3FWL4"/>
<evidence type="ECO:0000313" key="1">
    <source>
        <dbReference type="EMBL" id="CAF9928731.1"/>
    </source>
</evidence>
<name>A0A8H3FWL4_9LECA</name>
<evidence type="ECO:0000313" key="2">
    <source>
        <dbReference type="Proteomes" id="UP000664203"/>
    </source>
</evidence>
<organism evidence="1 2">
    <name type="scientific">Alectoria fallacina</name>
    <dbReference type="NCBI Taxonomy" id="1903189"/>
    <lineage>
        <taxon>Eukaryota</taxon>
        <taxon>Fungi</taxon>
        <taxon>Dikarya</taxon>
        <taxon>Ascomycota</taxon>
        <taxon>Pezizomycotina</taxon>
        <taxon>Lecanoromycetes</taxon>
        <taxon>OSLEUM clade</taxon>
        <taxon>Lecanoromycetidae</taxon>
        <taxon>Lecanorales</taxon>
        <taxon>Lecanorineae</taxon>
        <taxon>Parmeliaceae</taxon>
        <taxon>Alectoria</taxon>
    </lineage>
</organism>
<dbReference type="Proteomes" id="UP000664203">
    <property type="component" value="Unassembled WGS sequence"/>
</dbReference>
<keyword evidence="2" id="KW-1185">Reference proteome</keyword>
<proteinExistence type="predicted"/>